<evidence type="ECO:0008006" key="5">
    <source>
        <dbReference type="Google" id="ProtNLM"/>
    </source>
</evidence>
<evidence type="ECO:0000313" key="4">
    <source>
        <dbReference type="Proteomes" id="UP000646244"/>
    </source>
</evidence>
<accession>A0A918WQ47</accession>
<feature type="signal peptide" evidence="2">
    <location>
        <begin position="1"/>
        <end position="20"/>
    </location>
</feature>
<protein>
    <recommendedName>
        <fullName evidence="5">Lipoprotein</fullName>
    </recommendedName>
</protein>
<evidence type="ECO:0000313" key="3">
    <source>
        <dbReference type="EMBL" id="GHC65585.1"/>
    </source>
</evidence>
<organism evidence="3 4">
    <name type="scientific">Streptomyces cinnamoneus</name>
    <name type="common">Streptoverticillium cinnamoneum</name>
    <dbReference type="NCBI Taxonomy" id="53446"/>
    <lineage>
        <taxon>Bacteria</taxon>
        <taxon>Bacillati</taxon>
        <taxon>Actinomycetota</taxon>
        <taxon>Actinomycetes</taxon>
        <taxon>Kitasatosporales</taxon>
        <taxon>Streptomycetaceae</taxon>
        <taxon>Streptomyces</taxon>
        <taxon>Streptomyces cinnamoneus group</taxon>
    </lineage>
</organism>
<sequence length="194" mass="20732">MKFRTAVMLITALALSGCGADGSGSEREGKAGMDMRQGADRADRILDETLTAIDPSIKWTHGESTQGGCGGSTSGSVTRRRAVMTIISEERRGSFLGVVERHWRKSGYSITGASAHKENPAIFASTPDDFRMSLEFGDKGQAFFDLVTPCLEKSDVSPPKTEPNGPNYAGSDIPYPDQRSDFWSAKAPVAPPAG</sequence>
<dbReference type="PROSITE" id="PS51257">
    <property type="entry name" value="PROKAR_LIPOPROTEIN"/>
    <property type="match status" value="1"/>
</dbReference>
<evidence type="ECO:0000256" key="2">
    <source>
        <dbReference type="SAM" id="SignalP"/>
    </source>
</evidence>
<dbReference type="RefSeq" id="WP_190112045.1">
    <property type="nucleotide sequence ID" value="NZ_BMVB01000020.1"/>
</dbReference>
<keyword evidence="2" id="KW-0732">Signal</keyword>
<dbReference type="AlphaFoldDB" id="A0A918WQ47"/>
<feature type="chain" id="PRO_5039137687" description="Lipoprotein" evidence="2">
    <location>
        <begin position="21"/>
        <end position="194"/>
    </location>
</feature>
<comment type="caution">
    <text evidence="3">The sequence shown here is derived from an EMBL/GenBank/DDBJ whole genome shotgun (WGS) entry which is preliminary data.</text>
</comment>
<feature type="region of interest" description="Disordered" evidence="1">
    <location>
        <begin position="154"/>
        <end position="194"/>
    </location>
</feature>
<name>A0A918WQ47_STRCJ</name>
<reference evidence="3" key="1">
    <citation type="journal article" date="2014" name="Int. J. Syst. Evol. Microbiol.">
        <title>Complete genome sequence of Corynebacterium casei LMG S-19264T (=DSM 44701T), isolated from a smear-ripened cheese.</title>
        <authorList>
            <consortium name="US DOE Joint Genome Institute (JGI-PGF)"/>
            <person name="Walter F."/>
            <person name="Albersmeier A."/>
            <person name="Kalinowski J."/>
            <person name="Ruckert C."/>
        </authorList>
    </citation>
    <scope>NUCLEOTIDE SEQUENCE</scope>
    <source>
        <strain evidence="3">JCM 4633</strain>
    </source>
</reference>
<dbReference type="EMBL" id="BMVB01000020">
    <property type="protein sequence ID" value="GHC65585.1"/>
    <property type="molecule type" value="Genomic_DNA"/>
</dbReference>
<evidence type="ECO:0000256" key="1">
    <source>
        <dbReference type="SAM" id="MobiDB-lite"/>
    </source>
</evidence>
<proteinExistence type="predicted"/>
<reference evidence="3" key="2">
    <citation type="submission" date="2020-09" db="EMBL/GenBank/DDBJ databases">
        <authorList>
            <person name="Sun Q."/>
            <person name="Ohkuma M."/>
        </authorList>
    </citation>
    <scope>NUCLEOTIDE SEQUENCE</scope>
    <source>
        <strain evidence="3">JCM 4633</strain>
    </source>
</reference>
<gene>
    <name evidence="3" type="ORF">GCM10010507_49060</name>
</gene>
<dbReference type="Proteomes" id="UP000646244">
    <property type="component" value="Unassembled WGS sequence"/>
</dbReference>